<proteinExistence type="predicted"/>
<reference evidence="1" key="1">
    <citation type="submission" date="2023-04" db="EMBL/GenBank/DDBJ databases">
        <title>A chromosome-level genome assembly of the parasitoid wasp Eretmocerus hayati.</title>
        <authorList>
            <person name="Zhong Y."/>
            <person name="Liu S."/>
            <person name="Liu Y."/>
        </authorList>
    </citation>
    <scope>NUCLEOTIDE SEQUENCE</scope>
    <source>
        <strain evidence="1">ZJU_SS_LIU_2023</strain>
    </source>
</reference>
<sequence length="378" mass="40766">VPPQSTQPFKFTVIESCDRIKEEFNFLQAQYHNMKLECEKLATERLETHRHYVMYYEMSYGLNVEMHKQTEIAKRLNAIIAQILPFLSQEHQQQVASAVDRAKQVTMTELNSIVGQRPDMTRLLQQMQVQSLPPGAAIGPHPSLPGLPGLGPGAGLPVPGSASAALLGLGLPPGAPPTPGSAGSHPMSVLGKPELHRNSQPDDVKSNGGLSSTEERHRSSISPGEKYIRPRSPQESHHAHHTPNHHDHPIHIKKMKKEQDKDLGHIKNEQSDGEKSDQDLVVDDASDCPTSPVVNGTTSPRENGIDKLGLGSSGSNSNGSATNGQSKKDLPPHSPRSGTSSNASTPSAKKMEEREKATTPISKPLTPTSSSKPSSSGK</sequence>
<feature type="non-terminal residue" evidence="1">
    <location>
        <position position="378"/>
    </location>
</feature>
<dbReference type="Proteomes" id="UP001239111">
    <property type="component" value="Chromosome 3"/>
</dbReference>
<comment type="caution">
    <text evidence="1">The sequence shown here is derived from an EMBL/GenBank/DDBJ whole genome shotgun (WGS) entry which is preliminary data.</text>
</comment>
<dbReference type="EMBL" id="CM056743">
    <property type="protein sequence ID" value="KAJ8672602.1"/>
    <property type="molecule type" value="Genomic_DNA"/>
</dbReference>
<protein>
    <submittedName>
        <fullName evidence="1">Uncharacterized protein</fullName>
    </submittedName>
</protein>
<keyword evidence="2" id="KW-1185">Reference proteome</keyword>
<name>A0ACC2NNB4_9HYME</name>
<evidence type="ECO:0000313" key="2">
    <source>
        <dbReference type="Proteomes" id="UP001239111"/>
    </source>
</evidence>
<evidence type="ECO:0000313" key="1">
    <source>
        <dbReference type="EMBL" id="KAJ8672602.1"/>
    </source>
</evidence>
<gene>
    <name evidence="1" type="ORF">QAD02_003861</name>
</gene>
<feature type="non-terminal residue" evidence="1">
    <location>
        <position position="1"/>
    </location>
</feature>
<accession>A0ACC2NNB4</accession>
<organism evidence="1 2">
    <name type="scientific">Eretmocerus hayati</name>
    <dbReference type="NCBI Taxonomy" id="131215"/>
    <lineage>
        <taxon>Eukaryota</taxon>
        <taxon>Metazoa</taxon>
        <taxon>Ecdysozoa</taxon>
        <taxon>Arthropoda</taxon>
        <taxon>Hexapoda</taxon>
        <taxon>Insecta</taxon>
        <taxon>Pterygota</taxon>
        <taxon>Neoptera</taxon>
        <taxon>Endopterygota</taxon>
        <taxon>Hymenoptera</taxon>
        <taxon>Apocrita</taxon>
        <taxon>Proctotrupomorpha</taxon>
        <taxon>Chalcidoidea</taxon>
        <taxon>Aphelinidae</taxon>
        <taxon>Aphelininae</taxon>
        <taxon>Eretmocerus</taxon>
    </lineage>
</organism>